<dbReference type="SUPFAM" id="SSF52540">
    <property type="entry name" value="P-loop containing nucleoside triphosphate hydrolases"/>
    <property type="match status" value="1"/>
</dbReference>
<dbReference type="GO" id="GO:0005524">
    <property type="term" value="F:ATP binding"/>
    <property type="evidence" value="ECO:0007669"/>
    <property type="project" value="UniProtKB-KW"/>
</dbReference>
<sequence length="292" mass="31660">MSFGVEVQDLTVEYGRTVALERASLTLAPGAIHGLLGRNGSGKTTLLSVLAAFRRPSAGRVLVDGEDPWENPRVMAGTCLVRESGDVEVDTGMKDTLDYLERARPHFDRDLADRLMDTFELDPRRKPTKLSRGKRSAFGAVVGLATRAELTLFDEVYLGMDAPSRHAFYDALLEDYVEHPRTIVLSSHLIEEIERLLEHVVILDRGGVLLAEDADVLGARGARVTGPGPAVDAFVAGRRVLRREQLGPTVQATVDATLDDAARAEAHAAGLEVGPVDLQSLVVHLTAKEPAR</sequence>
<dbReference type="PANTHER" id="PTHR43158">
    <property type="entry name" value="SKFA PEPTIDE EXPORT ATP-BINDING PROTEIN SKFE"/>
    <property type="match status" value="1"/>
</dbReference>
<dbReference type="InterPro" id="IPR027417">
    <property type="entry name" value="P-loop_NTPase"/>
</dbReference>
<accession>A0A939LSM0</accession>
<dbReference type="Proteomes" id="UP000664209">
    <property type="component" value="Unassembled WGS sequence"/>
</dbReference>
<dbReference type="InterPro" id="IPR003439">
    <property type="entry name" value="ABC_transporter-like_ATP-bd"/>
</dbReference>
<dbReference type="PROSITE" id="PS50893">
    <property type="entry name" value="ABC_TRANSPORTER_2"/>
    <property type="match status" value="1"/>
</dbReference>
<evidence type="ECO:0000256" key="1">
    <source>
        <dbReference type="ARBA" id="ARBA00022741"/>
    </source>
</evidence>
<gene>
    <name evidence="4" type="ORF">J4G33_16390</name>
</gene>
<comment type="caution">
    <text evidence="4">The sequence shown here is derived from an EMBL/GenBank/DDBJ whole genome shotgun (WGS) entry which is preliminary data.</text>
</comment>
<evidence type="ECO:0000313" key="4">
    <source>
        <dbReference type="EMBL" id="MBO1753389.1"/>
    </source>
</evidence>
<evidence type="ECO:0000256" key="2">
    <source>
        <dbReference type="ARBA" id="ARBA00022840"/>
    </source>
</evidence>
<keyword evidence="5" id="KW-1185">Reference proteome</keyword>
<reference evidence="4" key="1">
    <citation type="submission" date="2021-03" db="EMBL/GenBank/DDBJ databases">
        <title>Actinotalea soli sp. nov., isolated from soil.</title>
        <authorList>
            <person name="Ping W."/>
            <person name="Zhang J."/>
        </authorList>
    </citation>
    <scope>NUCLEOTIDE SEQUENCE</scope>
    <source>
        <strain evidence="4">BY-33</strain>
    </source>
</reference>
<dbReference type="Pfam" id="PF00005">
    <property type="entry name" value="ABC_tran"/>
    <property type="match status" value="1"/>
</dbReference>
<dbReference type="AlphaFoldDB" id="A0A939LSM0"/>
<dbReference type="InterPro" id="IPR003593">
    <property type="entry name" value="AAA+_ATPase"/>
</dbReference>
<dbReference type="GO" id="GO:0016887">
    <property type="term" value="F:ATP hydrolysis activity"/>
    <property type="evidence" value="ECO:0007669"/>
    <property type="project" value="InterPro"/>
</dbReference>
<keyword evidence="1" id="KW-0547">Nucleotide-binding</keyword>
<keyword evidence="2 4" id="KW-0067">ATP-binding</keyword>
<dbReference type="Gene3D" id="3.40.50.300">
    <property type="entry name" value="P-loop containing nucleotide triphosphate hydrolases"/>
    <property type="match status" value="1"/>
</dbReference>
<feature type="domain" description="ABC transporter" evidence="3">
    <location>
        <begin position="5"/>
        <end position="230"/>
    </location>
</feature>
<protein>
    <submittedName>
        <fullName evidence="4">ABC transporter ATP-binding protein</fullName>
    </submittedName>
</protein>
<evidence type="ECO:0000313" key="5">
    <source>
        <dbReference type="Proteomes" id="UP000664209"/>
    </source>
</evidence>
<evidence type="ECO:0000259" key="3">
    <source>
        <dbReference type="PROSITE" id="PS50893"/>
    </source>
</evidence>
<dbReference type="EMBL" id="JAGEMK010000012">
    <property type="protein sequence ID" value="MBO1753389.1"/>
    <property type="molecule type" value="Genomic_DNA"/>
</dbReference>
<dbReference type="SMART" id="SM00382">
    <property type="entry name" value="AAA"/>
    <property type="match status" value="1"/>
</dbReference>
<dbReference type="PANTHER" id="PTHR43158:SF5">
    <property type="entry name" value="ABC TRANSPORTER, ATP-BINDING PROTEIN"/>
    <property type="match status" value="1"/>
</dbReference>
<organism evidence="4 5">
    <name type="scientific">Actinotalea soli</name>
    <dbReference type="NCBI Taxonomy" id="2819234"/>
    <lineage>
        <taxon>Bacteria</taxon>
        <taxon>Bacillati</taxon>
        <taxon>Actinomycetota</taxon>
        <taxon>Actinomycetes</taxon>
        <taxon>Micrococcales</taxon>
        <taxon>Cellulomonadaceae</taxon>
        <taxon>Actinotalea</taxon>
    </lineage>
</organism>
<proteinExistence type="predicted"/>
<name>A0A939LSM0_9CELL</name>
<dbReference type="RefSeq" id="WP_208057079.1">
    <property type="nucleotide sequence ID" value="NZ_JAGEMK010000012.1"/>
</dbReference>